<dbReference type="PROSITE" id="PS50293">
    <property type="entry name" value="TPR_REGION"/>
    <property type="match status" value="1"/>
</dbReference>
<feature type="repeat" description="TPR" evidence="4">
    <location>
        <begin position="70"/>
        <end position="103"/>
    </location>
</feature>
<proteinExistence type="inferred from homology"/>
<gene>
    <name evidence="8" type="ORF">COHA_001337</name>
</gene>
<dbReference type="Pfam" id="PF07719">
    <property type="entry name" value="TPR_2"/>
    <property type="match status" value="1"/>
</dbReference>
<dbReference type="InterPro" id="IPR044563">
    <property type="entry name" value="Sgt1-like"/>
</dbReference>
<dbReference type="InterPro" id="IPR007699">
    <property type="entry name" value="SGS_dom"/>
</dbReference>
<keyword evidence="3 4" id="KW-0802">TPR repeat</keyword>
<dbReference type="PROSITE" id="PS51048">
    <property type="entry name" value="SGS"/>
    <property type="match status" value="1"/>
</dbReference>
<dbReference type="Pfam" id="PF04969">
    <property type="entry name" value="CS"/>
    <property type="match status" value="1"/>
</dbReference>
<keyword evidence="9" id="KW-1185">Reference proteome</keyword>
<feature type="compositionally biased region" description="Gly residues" evidence="5">
    <location>
        <begin position="178"/>
        <end position="188"/>
    </location>
</feature>
<evidence type="ECO:0000256" key="2">
    <source>
        <dbReference type="ARBA" id="ARBA00022737"/>
    </source>
</evidence>
<evidence type="ECO:0000256" key="3">
    <source>
        <dbReference type="ARBA" id="ARBA00022803"/>
    </source>
</evidence>
<dbReference type="Pfam" id="PF13432">
    <property type="entry name" value="TPR_16"/>
    <property type="match status" value="1"/>
</dbReference>
<dbReference type="SMART" id="SM00028">
    <property type="entry name" value="TPR"/>
    <property type="match status" value="3"/>
</dbReference>
<protein>
    <submittedName>
        <fullName evidence="8">Uncharacterized protein</fullName>
    </submittedName>
</protein>
<dbReference type="PANTHER" id="PTHR45862">
    <property type="entry name" value="PROTEIN SGT1 HOMOLOG"/>
    <property type="match status" value="1"/>
</dbReference>
<evidence type="ECO:0000259" key="6">
    <source>
        <dbReference type="PROSITE" id="PS51048"/>
    </source>
</evidence>
<dbReference type="Proteomes" id="UP001205105">
    <property type="component" value="Unassembled WGS sequence"/>
</dbReference>
<feature type="region of interest" description="Disordered" evidence="5">
    <location>
        <begin position="178"/>
        <end position="211"/>
    </location>
</feature>
<dbReference type="InterPro" id="IPR011990">
    <property type="entry name" value="TPR-like_helical_dom_sf"/>
</dbReference>
<dbReference type="EMBL" id="JADXDR010000022">
    <property type="protein sequence ID" value="KAI7844970.1"/>
    <property type="molecule type" value="Genomic_DNA"/>
</dbReference>
<evidence type="ECO:0000313" key="9">
    <source>
        <dbReference type="Proteomes" id="UP001205105"/>
    </source>
</evidence>
<feature type="domain" description="SGS" evidence="6">
    <location>
        <begin position="346"/>
        <end position="436"/>
    </location>
</feature>
<dbReference type="InterPro" id="IPR013105">
    <property type="entry name" value="TPR_2"/>
</dbReference>
<dbReference type="Pfam" id="PF05002">
    <property type="entry name" value="SGS"/>
    <property type="match status" value="1"/>
</dbReference>
<evidence type="ECO:0000313" key="8">
    <source>
        <dbReference type="EMBL" id="KAI7844970.1"/>
    </source>
</evidence>
<feature type="region of interest" description="Disordered" evidence="5">
    <location>
        <begin position="121"/>
        <end position="154"/>
    </location>
</feature>
<feature type="compositionally biased region" description="Basic and acidic residues" evidence="5">
    <location>
        <begin position="416"/>
        <end position="427"/>
    </location>
</feature>
<dbReference type="CDD" id="cd06466">
    <property type="entry name" value="p23_CS_SGT1_like"/>
    <property type="match status" value="1"/>
</dbReference>
<dbReference type="GO" id="GO:0051087">
    <property type="term" value="F:protein-folding chaperone binding"/>
    <property type="evidence" value="ECO:0007669"/>
    <property type="project" value="InterPro"/>
</dbReference>
<evidence type="ECO:0000259" key="7">
    <source>
        <dbReference type="PROSITE" id="PS51203"/>
    </source>
</evidence>
<feature type="region of interest" description="Disordered" evidence="5">
    <location>
        <begin position="398"/>
        <end position="447"/>
    </location>
</feature>
<dbReference type="InterPro" id="IPR008978">
    <property type="entry name" value="HSP20-like_chaperone"/>
</dbReference>
<name>A0AAD5H8S6_9CHLO</name>
<feature type="region of interest" description="Disordered" evidence="5">
    <location>
        <begin position="309"/>
        <end position="347"/>
    </location>
</feature>
<feature type="compositionally biased region" description="Polar residues" evidence="5">
    <location>
        <begin position="401"/>
        <end position="413"/>
    </location>
</feature>
<reference evidence="8" key="1">
    <citation type="submission" date="2020-11" db="EMBL/GenBank/DDBJ databases">
        <title>Chlorella ohadii genome sequencing and assembly.</title>
        <authorList>
            <person name="Murik O."/>
            <person name="Treves H."/>
            <person name="Kedem I."/>
            <person name="Shotland Y."/>
            <person name="Kaplan A."/>
        </authorList>
    </citation>
    <scope>NUCLEOTIDE SEQUENCE</scope>
    <source>
        <strain evidence="8">1</strain>
    </source>
</reference>
<dbReference type="InterPro" id="IPR007052">
    <property type="entry name" value="CS_dom"/>
</dbReference>
<dbReference type="AlphaFoldDB" id="A0AAD5H8S6"/>
<feature type="compositionally biased region" description="Low complexity" evidence="5">
    <location>
        <begin position="321"/>
        <end position="347"/>
    </location>
</feature>
<feature type="compositionally biased region" description="Low complexity" evidence="5">
    <location>
        <begin position="139"/>
        <end position="150"/>
    </location>
</feature>
<comment type="caution">
    <text evidence="8">The sequence shown here is derived from an EMBL/GenBank/DDBJ whole genome shotgun (WGS) entry which is preliminary data.</text>
</comment>
<keyword evidence="2" id="KW-0677">Repeat</keyword>
<dbReference type="SUPFAM" id="SSF48452">
    <property type="entry name" value="TPR-like"/>
    <property type="match status" value="1"/>
</dbReference>
<sequence>MAEPGLLQQAQEASKARQYERSLELFNQAVDADPTAEALAGRAAVHNKLKNHMEAAADAARAAELAPGMAAAHREKGLAYYNLEEFESAVDAFQAAADLEPDKMIHKSWLNMCRVQLGEEPEPAPVRQAAPPAAPLDEGPSTSSAGSASSGKGGITLQGDELKAFLARAQAGGGLQAALGGGGGGAGRPGVPPPRFEEVEEEGTAQPRHATVDDPEFSKYWKAPVAAAVAATIPDKPPGSKYRHQWFQSPERVEVDVLAKGQEEYCLDLQLHAPVVPEESRFAVLGSKIEIKLKKAVAGTQWPGLEAGAAAAAPGSPAPASPAASAPAAGEAGAAPAPAPAGPSLAYPYAGKKVDWDKVAEEVKKEEKEEKLDGDAGLLKFFRELYEGGDEDTRRAMVKSMQESGGTALSMNWSDVGKRDYSKKGKGEDDDEDEWNERVARSSRRRP</sequence>
<dbReference type="PROSITE" id="PS51203">
    <property type="entry name" value="CS"/>
    <property type="match status" value="1"/>
</dbReference>
<organism evidence="8 9">
    <name type="scientific">Chlorella ohadii</name>
    <dbReference type="NCBI Taxonomy" id="2649997"/>
    <lineage>
        <taxon>Eukaryota</taxon>
        <taxon>Viridiplantae</taxon>
        <taxon>Chlorophyta</taxon>
        <taxon>core chlorophytes</taxon>
        <taxon>Trebouxiophyceae</taxon>
        <taxon>Chlorellales</taxon>
        <taxon>Chlorellaceae</taxon>
        <taxon>Chlorella clade</taxon>
        <taxon>Chlorella</taxon>
    </lineage>
</organism>
<dbReference type="Gene3D" id="1.25.40.10">
    <property type="entry name" value="Tetratricopeptide repeat domain"/>
    <property type="match status" value="1"/>
</dbReference>
<evidence type="ECO:0000256" key="5">
    <source>
        <dbReference type="SAM" id="MobiDB-lite"/>
    </source>
</evidence>
<evidence type="ECO:0000256" key="4">
    <source>
        <dbReference type="PROSITE-ProRule" id="PRU00339"/>
    </source>
</evidence>
<accession>A0AAD5H8S6</accession>
<feature type="domain" description="CS" evidence="7">
    <location>
        <begin position="204"/>
        <end position="306"/>
    </location>
</feature>
<evidence type="ECO:0000256" key="1">
    <source>
        <dbReference type="ARBA" id="ARBA00008509"/>
    </source>
</evidence>
<dbReference type="InterPro" id="IPR019734">
    <property type="entry name" value="TPR_rpt"/>
</dbReference>
<comment type="similarity">
    <text evidence="1">Belongs to the SGT1 family.</text>
</comment>
<dbReference type="SUPFAM" id="SSF49764">
    <property type="entry name" value="HSP20-like chaperones"/>
    <property type="match status" value="1"/>
</dbReference>
<dbReference type="PROSITE" id="PS50005">
    <property type="entry name" value="TPR"/>
    <property type="match status" value="1"/>
</dbReference>
<dbReference type="Gene3D" id="2.60.40.790">
    <property type="match status" value="1"/>
</dbReference>